<dbReference type="InterPro" id="IPR011650">
    <property type="entry name" value="Peptidase_M20_dimer"/>
</dbReference>
<dbReference type="GO" id="GO:0016787">
    <property type="term" value="F:hydrolase activity"/>
    <property type="evidence" value="ECO:0007669"/>
    <property type="project" value="UniProtKB-KW"/>
</dbReference>
<dbReference type="Proteomes" id="UP000295066">
    <property type="component" value="Unassembled WGS sequence"/>
</dbReference>
<dbReference type="Gene3D" id="3.40.630.10">
    <property type="entry name" value="Zn peptidases"/>
    <property type="match status" value="2"/>
</dbReference>
<name>A0A4R8M6L3_9BACT</name>
<dbReference type="OrthoDB" id="9792335at2"/>
<comment type="caution">
    <text evidence="4">The sequence shown here is derived from an EMBL/GenBank/DDBJ whole genome shotgun (WGS) entry which is preliminary data.</text>
</comment>
<protein>
    <submittedName>
        <fullName evidence="4">Putative selenium metabolism hydrolase</fullName>
    </submittedName>
</protein>
<sequence>MEGKRQEDLIQLCRELLRRPAVSGREGEVARFAADVMTALGYDRVTTDSYGNVVGTMVFSGEGERVLLISQMDHVDVGDAAEWSKYPYGAFIEDDRIFGRAASDQKGSLSAMIMAGAFLRSDLGRSLKGQLSVAAAVHQETFENVASRAIADTVDPTCVLVGEASSLLLERGQRGRAEIRLDTFGKMAHSSHPEYGVNAADTMNALLAFLKQQFIPPRDPFLGEGILVLTSLYTSPAGASGAVPEKCTAIFDRRLLRGETLEGAAGELRTLIARAAEQIPGLRARVSFPVMEDRCYTGAPIRGNHYAPAWVLPEESAFLKVLSDALAEAGLPHRVSDRPGFGTNGCHFAVERNLPTVIYGPSRRELVHGVDEYIEIRELLEACRGYYTMGGRLLSGRGGVQAPAAGVTVSEGGR</sequence>
<feature type="domain" description="Peptidase M20 dimerisation" evidence="3">
    <location>
        <begin position="172"/>
        <end position="278"/>
    </location>
</feature>
<keyword evidence="2 4" id="KW-0378">Hydrolase</keyword>
<dbReference type="SUPFAM" id="SSF55031">
    <property type="entry name" value="Bacterial exopeptidase dimerisation domain"/>
    <property type="match status" value="1"/>
</dbReference>
<organism evidence="4 5">
    <name type="scientific">Aminivibrio pyruvatiphilus</name>
    <dbReference type="NCBI Taxonomy" id="1005740"/>
    <lineage>
        <taxon>Bacteria</taxon>
        <taxon>Thermotogati</taxon>
        <taxon>Synergistota</taxon>
        <taxon>Synergistia</taxon>
        <taxon>Synergistales</taxon>
        <taxon>Aminobacteriaceae</taxon>
        <taxon>Aminivibrio</taxon>
    </lineage>
</organism>
<dbReference type="Pfam" id="PF01546">
    <property type="entry name" value="Peptidase_M20"/>
    <property type="match status" value="1"/>
</dbReference>
<dbReference type="InterPro" id="IPR002933">
    <property type="entry name" value="Peptidase_M20"/>
</dbReference>
<evidence type="ECO:0000259" key="3">
    <source>
        <dbReference type="Pfam" id="PF07687"/>
    </source>
</evidence>
<evidence type="ECO:0000313" key="4">
    <source>
        <dbReference type="EMBL" id="TDY59425.1"/>
    </source>
</evidence>
<dbReference type="PANTHER" id="PTHR43808">
    <property type="entry name" value="ACETYLORNITHINE DEACETYLASE"/>
    <property type="match status" value="1"/>
</dbReference>
<proteinExistence type="predicted"/>
<accession>A0A4R8M6L3</accession>
<dbReference type="NCBIfam" id="NF009555">
    <property type="entry name" value="PRK13004.1"/>
    <property type="match status" value="1"/>
</dbReference>
<dbReference type="Pfam" id="PF07687">
    <property type="entry name" value="M20_dimer"/>
    <property type="match status" value="1"/>
</dbReference>
<evidence type="ECO:0000256" key="1">
    <source>
        <dbReference type="ARBA" id="ARBA00022723"/>
    </source>
</evidence>
<evidence type="ECO:0000256" key="2">
    <source>
        <dbReference type="ARBA" id="ARBA00022801"/>
    </source>
</evidence>
<dbReference type="RefSeq" id="WP_133957967.1">
    <property type="nucleotide sequence ID" value="NZ_SORI01000013.1"/>
</dbReference>
<dbReference type="SUPFAM" id="SSF53187">
    <property type="entry name" value="Zn-dependent exopeptidases"/>
    <property type="match status" value="1"/>
</dbReference>
<dbReference type="AlphaFoldDB" id="A0A4R8M6L3"/>
<dbReference type="InterPro" id="IPR050072">
    <property type="entry name" value="Peptidase_M20A"/>
</dbReference>
<gene>
    <name evidence="4" type="ORF">C8D99_1132</name>
</gene>
<keyword evidence="5" id="KW-1185">Reference proteome</keyword>
<dbReference type="InterPro" id="IPR036264">
    <property type="entry name" value="Bact_exopeptidase_dim_dom"/>
</dbReference>
<evidence type="ECO:0000313" key="5">
    <source>
        <dbReference type="Proteomes" id="UP000295066"/>
    </source>
</evidence>
<keyword evidence="1" id="KW-0479">Metal-binding</keyword>
<dbReference type="Gene3D" id="3.30.70.360">
    <property type="match status" value="1"/>
</dbReference>
<dbReference type="GO" id="GO:0046872">
    <property type="term" value="F:metal ion binding"/>
    <property type="evidence" value="ECO:0007669"/>
    <property type="project" value="UniProtKB-KW"/>
</dbReference>
<reference evidence="4 5" key="1">
    <citation type="submission" date="2019-03" db="EMBL/GenBank/DDBJ databases">
        <title>Genomic Encyclopedia of Type Strains, Phase IV (KMG-IV): sequencing the most valuable type-strain genomes for metagenomic binning, comparative biology and taxonomic classification.</title>
        <authorList>
            <person name="Goeker M."/>
        </authorList>
    </citation>
    <scope>NUCLEOTIDE SEQUENCE [LARGE SCALE GENOMIC DNA]</scope>
    <source>
        <strain evidence="4 5">DSM 25964</strain>
    </source>
</reference>
<dbReference type="EMBL" id="SORI01000013">
    <property type="protein sequence ID" value="TDY59425.1"/>
    <property type="molecule type" value="Genomic_DNA"/>
</dbReference>